<dbReference type="RefSeq" id="WP_070792177.1">
    <property type="nucleotide sequence ID" value="NZ_MKIR01000012.1"/>
</dbReference>
<evidence type="ECO:0000256" key="1">
    <source>
        <dbReference type="ARBA" id="ARBA00005437"/>
    </source>
</evidence>
<dbReference type="InterPro" id="IPR038595">
    <property type="entry name" value="LOR_sf"/>
</dbReference>
<keyword evidence="3" id="KW-1185">Reference proteome</keyword>
<dbReference type="InterPro" id="IPR025659">
    <property type="entry name" value="Tubby-like_C"/>
</dbReference>
<dbReference type="STRING" id="1859473.BG261_03535"/>
<accession>A0A1E8GNT2</accession>
<evidence type="ECO:0000313" key="2">
    <source>
        <dbReference type="EMBL" id="OFI49666.1"/>
    </source>
</evidence>
<dbReference type="OrthoDB" id="652307at2"/>
<dbReference type="AlphaFoldDB" id="A0A1E8GNT2"/>
<dbReference type="Pfam" id="PF04525">
    <property type="entry name" value="LOR"/>
    <property type="match status" value="1"/>
</dbReference>
<dbReference type="EMBL" id="MKIR01000012">
    <property type="protein sequence ID" value="OFI49666.1"/>
    <property type="molecule type" value="Genomic_DNA"/>
</dbReference>
<dbReference type="InterPro" id="IPR007612">
    <property type="entry name" value="LOR"/>
</dbReference>
<dbReference type="Proteomes" id="UP000178622">
    <property type="component" value="Unassembled WGS sequence"/>
</dbReference>
<name>A0A1E8GNT2_9LACT</name>
<comment type="caution">
    <text evidence="2">The sequence shown here is derived from an EMBL/GenBank/DDBJ whole genome shotgun (WGS) entry which is preliminary data.</text>
</comment>
<protein>
    <recommendedName>
        <fullName evidence="4">UDP-N-acetylenolpyruvoylglucosamine reductase</fullName>
    </recommendedName>
</protein>
<dbReference type="SUPFAM" id="SSF54518">
    <property type="entry name" value="Tubby C-terminal domain-like"/>
    <property type="match status" value="1"/>
</dbReference>
<dbReference type="Gene3D" id="2.40.160.200">
    <property type="entry name" value="LURP1-related"/>
    <property type="match status" value="1"/>
</dbReference>
<evidence type="ECO:0008006" key="4">
    <source>
        <dbReference type="Google" id="ProtNLM"/>
    </source>
</evidence>
<reference evidence="3" key="1">
    <citation type="submission" date="2016-09" db="EMBL/GenBank/DDBJ databases">
        <title>Draft genome sequence of a novel species of the family Streptococcaceae isolated from flowers.</title>
        <authorList>
            <person name="Chuah L.-O."/>
            <person name="Yap K.-P."/>
            <person name="Thong K.L."/>
            <person name="Liong M.T."/>
            <person name="Ahmad R."/>
            <person name="Rusul G."/>
        </authorList>
    </citation>
    <scope>NUCLEOTIDE SEQUENCE [LARGE SCALE GENOMIC DNA]</scope>
    <source>
        <strain evidence="3">DF1</strain>
    </source>
</reference>
<sequence>MKEYRIKQRFWSIGGKFEITDQYGAVNYYVTGSFMKIPKQFIITDSFGNRVSTITKVIFQFLPKFDVSLANGQNFRIKKDFTFFKSRYQIDGLGLSVKGDWWNMNFSLLEGNKKVASISQKWFKLTSTYDIQVYDEKYSDVVISLVIAIDYVKEQEASSRSASSSSNSGN</sequence>
<organism evidence="2 3">
    <name type="scientific">Floricoccus tropicus</name>
    <dbReference type="NCBI Taxonomy" id="1859473"/>
    <lineage>
        <taxon>Bacteria</taxon>
        <taxon>Bacillati</taxon>
        <taxon>Bacillota</taxon>
        <taxon>Bacilli</taxon>
        <taxon>Lactobacillales</taxon>
        <taxon>Streptococcaceae</taxon>
        <taxon>Floricoccus</taxon>
    </lineage>
</organism>
<comment type="similarity">
    <text evidence="1">Belongs to the LOR family.</text>
</comment>
<gene>
    <name evidence="2" type="ORF">BG261_03535</name>
</gene>
<proteinExistence type="inferred from homology"/>
<evidence type="ECO:0000313" key="3">
    <source>
        <dbReference type="Proteomes" id="UP000178622"/>
    </source>
</evidence>